<evidence type="ECO:0000259" key="8">
    <source>
        <dbReference type="PROSITE" id="PS50174"/>
    </source>
</evidence>
<evidence type="ECO:0000313" key="10">
    <source>
        <dbReference type="Proteomes" id="UP000806378"/>
    </source>
</evidence>
<dbReference type="GO" id="GO:0003676">
    <property type="term" value="F:nucleic acid binding"/>
    <property type="evidence" value="ECO:0007669"/>
    <property type="project" value="InterPro"/>
</dbReference>
<reference evidence="9" key="1">
    <citation type="submission" date="2020-05" db="EMBL/GenBank/DDBJ databases">
        <title>WGS assembly of Corymbia citriodora subspecies variegata.</title>
        <authorList>
            <person name="Barry K."/>
            <person name="Hundley H."/>
            <person name="Shu S."/>
            <person name="Jenkins J."/>
            <person name="Grimwood J."/>
            <person name="Baten A."/>
        </authorList>
    </citation>
    <scope>NUCLEOTIDE SEQUENCE</scope>
    <source>
        <strain evidence="9">CV2-018</strain>
    </source>
</reference>
<proteinExistence type="inferred from homology"/>
<keyword evidence="10" id="KW-1185">Reference proteome</keyword>
<dbReference type="PANTHER" id="PTHR23149">
    <property type="entry name" value="G PATCH DOMAIN CONTAINING PROTEIN"/>
    <property type="match status" value="1"/>
</dbReference>
<sequence>MGLAGPRKRVKLSHDPNNTAWTLTHSNSSSFGSRYMQSSGWVPGTALGASSIPIEQATSSKVKIAVKDDMLGLGASLKSKNLEHQRTGLDAFQGLLGRLNAKDDAELKKVEEKIENKKLFTFAQGRWGTMVFVPGGLLVQDDPKKVETIPETQSSVQNKIGDVDSANTDDSDVDAAISSARRKEDETTEERAQRKAAKRKRKDERAAKKEAKRLRKVLKESGIADSTTSNTSTPTTAAGTGTSTPLSTNSTVGRAAVNGRALLRGKNYAAKRMAFSDSKGLDQIFMRTAQTA</sequence>
<dbReference type="OrthoDB" id="29523at2759"/>
<evidence type="ECO:0000313" key="9">
    <source>
        <dbReference type="EMBL" id="KAF7845979.1"/>
    </source>
</evidence>
<evidence type="ECO:0000256" key="3">
    <source>
        <dbReference type="ARBA" id="ARBA00022552"/>
    </source>
</evidence>
<dbReference type="InterPro" id="IPR000467">
    <property type="entry name" value="G_patch_dom"/>
</dbReference>
<accession>A0A8T0CJ41</accession>
<dbReference type="GO" id="GO:0005730">
    <property type="term" value="C:nucleolus"/>
    <property type="evidence" value="ECO:0007669"/>
    <property type="project" value="UniProtKB-SubCell"/>
</dbReference>
<dbReference type="AlphaFoldDB" id="A0A8T0CJ41"/>
<dbReference type="Gramene" id="rna-gnl|WGS:JABURB|Cocit.L5724.1">
    <property type="protein sequence ID" value="cds-KAF7845979.1"/>
    <property type="gene ID" value="gene-BT93_L5724"/>
</dbReference>
<feature type="region of interest" description="Disordered" evidence="7">
    <location>
        <begin position="148"/>
        <end position="252"/>
    </location>
</feature>
<dbReference type="InterPro" id="IPR050656">
    <property type="entry name" value="PINX1"/>
</dbReference>
<feature type="compositionally biased region" description="Low complexity" evidence="7">
    <location>
        <begin position="226"/>
        <end position="248"/>
    </location>
</feature>
<feature type="domain" description="G-patch" evidence="8">
    <location>
        <begin position="28"/>
        <end position="78"/>
    </location>
</feature>
<dbReference type="Proteomes" id="UP000806378">
    <property type="component" value="Unassembled WGS sequence"/>
</dbReference>
<organism evidence="9 10">
    <name type="scientific">Corymbia citriodora subsp. variegata</name>
    <dbReference type="NCBI Taxonomy" id="360336"/>
    <lineage>
        <taxon>Eukaryota</taxon>
        <taxon>Viridiplantae</taxon>
        <taxon>Streptophyta</taxon>
        <taxon>Embryophyta</taxon>
        <taxon>Tracheophyta</taxon>
        <taxon>Spermatophyta</taxon>
        <taxon>Magnoliopsida</taxon>
        <taxon>eudicotyledons</taxon>
        <taxon>Gunneridae</taxon>
        <taxon>Pentapetalae</taxon>
        <taxon>rosids</taxon>
        <taxon>malvids</taxon>
        <taxon>Myrtales</taxon>
        <taxon>Myrtaceae</taxon>
        <taxon>Myrtoideae</taxon>
        <taxon>Eucalypteae</taxon>
        <taxon>Corymbia</taxon>
    </lineage>
</organism>
<keyword evidence="3" id="KW-0698">rRNA processing</keyword>
<keyword evidence="4" id="KW-0539">Nucleus</keyword>
<evidence type="ECO:0000256" key="7">
    <source>
        <dbReference type="SAM" id="MobiDB-lite"/>
    </source>
</evidence>
<gene>
    <name evidence="9" type="ORF">BT93_L5724</name>
</gene>
<keyword evidence="2" id="KW-0690">Ribosome biogenesis</keyword>
<comment type="similarity">
    <text evidence="5">Belongs to the PINX1 family.</text>
</comment>
<name>A0A8T0CJ41_CORYI</name>
<dbReference type="Pfam" id="PF01585">
    <property type="entry name" value="G-patch"/>
    <property type="match status" value="1"/>
</dbReference>
<comment type="subcellular location">
    <subcellularLocation>
        <location evidence="1">Nucleus</location>
        <location evidence="1">Nucleolus</location>
    </subcellularLocation>
</comment>
<dbReference type="EMBL" id="MU096837">
    <property type="protein sequence ID" value="KAF7845979.1"/>
    <property type="molecule type" value="Genomic_DNA"/>
</dbReference>
<dbReference type="GO" id="GO:0006364">
    <property type="term" value="P:rRNA processing"/>
    <property type="evidence" value="ECO:0007669"/>
    <property type="project" value="UniProtKB-KW"/>
</dbReference>
<evidence type="ECO:0000256" key="4">
    <source>
        <dbReference type="ARBA" id="ARBA00023242"/>
    </source>
</evidence>
<evidence type="ECO:0000256" key="5">
    <source>
        <dbReference type="ARBA" id="ARBA00038007"/>
    </source>
</evidence>
<evidence type="ECO:0000256" key="6">
    <source>
        <dbReference type="ARBA" id="ARBA00041961"/>
    </source>
</evidence>
<comment type="caution">
    <text evidence="9">The sequence shown here is derived from an EMBL/GenBank/DDBJ whole genome shotgun (WGS) entry which is preliminary data.</text>
</comment>
<evidence type="ECO:0000256" key="1">
    <source>
        <dbReference type="ARBA" id="ARBA00004604"/>
    </source>
</evidence>
<evidence type="ECO:0000256" key="2">
    <source>
        <dbReference type="ARBA" id="ARBA00022517"/>
    </source>
</evidence>
<dbReference type="PANTHER" id="PTHR23149:SF31">
    <property type="entry name" value="PROTEIN PXR1"/>
    <property type="match status" value="1"/>
</dbReference>
<protein>
    <recommendedName>
        <fullName evidence="6">PinX1-related protein 1</fullName>
    </recommendedName>
</protein>
<dbReference type="PROSITE" id="PS50174">
    <property type="entry name" value="G_PATCH"/>
    <property type="match status" value="1"/>
</dbReference>
<feature type="compositionally biased region" description="Basic and acidic residues" evidence="7">
    <location>
        <begin position="181"/>
        <end position="193"/>
    </location>
</feature>